<protein>
    <submittedName>
        <fullName evidence="2">Uncharacterized protein</fullName>
    </submittedName>
</protein>
<dbReference type="RefSeq" id="WP_143597811.1">
    <property type="nucleotide sequence ID" value="NZ_CP015105.1"/>
</dbReference>
<keyword evidence="1" id="KW-1133">Transmembrane helix</keyword>
<sequence>MAMKEKSFLALLLIGIVLFGLFLYFRTPNGPEEKSEIPGYSVDEMYAHHSFEREFGKFSFWDIVSKKDVETLRSQVGDGNGSKFEETFYGTGIYTWPLYSSYAWNSIWNNVSCPKNMTSKEFNALIQNVTPRYGKLRERQEYYLITFKKLEGEITEPRAYAFLAWLELLLVDNHDLDYDEYAREYGFSEDVCKSLLGLPEYYENYVFPYVDRGIEQVIKLNLESPGGKALSEKAHKIIQNRESKLFSELVLINNTKQGSLEVYGAYGLTYYSLSKNLSAQGFNSLALFYFSWAEGYYNISKDDVANVPMRLDYPFNVSKIRDMVYSETNNLLNQLHRDNIYTLDPLISQVVLYHIARVDYTVLPKLQDRNSELYFLYPSEVYTEYLRILAKIRGVETFYEYLVDP</sequence>
<gene>
    <name evidence="2" type="ORF">SAMN05216170_1702</name>
</gene>
<dbReference type="AlphaFoldDB" id="A0A1I0PC77"/>
<dbReference type="GeneID" id="33333332"/>
<organism evidence="2 3">
    <name type="scientific">Thermococcus thioreducens</name>
    <dbReference type="NCBI Taxonomy" id="277988"/>
    <lineage>
        <taxon>Archaea</taxon>
        <taxon>Methanobacteriati</taxon>
        <taxon>Methanobacteriota</taxon>
        <taxon>Thermococci</taxon>
        <taxon>Thermococcales</taxon>
        <taxon>Thermococcaceae</taxon>
        <taxon>Thermococcus</taxon>
    </lineage>
</organism>
<name>A0A1I0PC77_9EURY</name>
<feature type="transmembrane region" description="Helical" evidence="1">
    <location>
        <begin position="7"/>
        <end position="25"/>
    </location>
</feature>
<reference evidence="2 3" key="1">
    <citation type="submission" date="2016-10" db="EMBL/GenBank/DDBJ databases">
        <authorList>
            <person name="de Groot N.N."/>
        </authorList>
    </citation>
    <scope>NUCLEOTIDE SEQUENCE [LARGE SCALE GENOMIC DNA]</scope>
    <source>
        <strain evidence="2 3">OGL-20</strain>
    </source>
</reference>
<evidence type="ECO:0000313" key="2">
    <source>
        <dbReference type="EMBL" id="SEW11885.1"/>
    </source>
</evidence>
<keyword evidence="1" id="KW-0472">Membrane</keyword>
<dbReference type="Proteomes" id="UP000182125">
    <property type="component" value="Unassembled WGS sequence"/>
</dbReference>
<dbReference type="EMBL" id="FOIW01000002">
    <property type="protein sequence ID" value="SEW11885.1"/>
    <property type="molecule type" value="Genomic_DNA"/>
</dbReference>
<proteinExistence type="predicted"/>
<evidence type="ECO:0000256" key="1">
    <source>
        <dbReference type="SAM" id="Phobius"/>
    </source>
</evidence>
<evidence type="ECO:0000313" key="3">
    <source>
        <dbReference type="Proteomes" id="UP000182125"/>
    </source>
</evidence>
<accession>A0A1I0PC77</accession>
<keyword evidence="1" id="KW-0812">Transmembrane</keyword>
<dbReference type="OrthoDB" id="101547at2157"/>